<sequence length="112" mass="12734">MNTFGFWDFVMYALLIGLVLFGIRLAQFLGRISERLVAVMVQAGFPSFARAILWLVGYDRDTYLKSRLIYWNRVGVRFALFWGGLILLAGILTILKEGRTIHAVMPLCLSGF</sequence>
<keyword evidence="1" id="KW-0812">Transmembrane</keyword>
<organism evidence="2 3">
    <name type="scientific">Larkinella humicola</name>
    <dbReference type="NCBI Taxonomy" id="2607654"/>
    <lineage>
        <taxon>Bacteria</taxon>
        <taxon>Pseudomonadati</taxon>
        <taxon>Bacteroidota</taxon>
        <taxon>Cytophagia</taxon>
        <taxon>Cytophagales</taxon>
        <taxon>Spirosomataceae</taxon>
        <taxon>Larkinella</taxon>
    </lineage>
</organism>
<reference evidence="2 3" key="1">
    <citation type="submission" date="2019-09" db="EMBL/GenBank/DDBJ databases">
        <title>Genome Sequence of Larkinella sp MA1.</title>
        <authorList>
            <person name="Srinivasan S."/>
        </authorList>
    </citation>
    <scope>NUCLEOTIDE SEQUENCE [LARGE SCALE GENOMIC DNA]</scope>
    <source>
        <strain evidence="2 3">MA1</strain>
    </source>
</reference>
<keyword evidence="1" id="KW-0472">Membrane</keyword>
<keyword evidence="1" id="KW-1133">Transmembrane helix</keyword>
<feature type="transmembrane region" description="Helical" evidence="1">
    <location>
        <begin position="6"/>
        <end position="25"/>
    </location>
</feature>
<dbReference type="EMBL" id="VTWS01000013">
    <property type="protein sequence ID" value="KAA9341184.1"/>
    <property type="molecule type" value="Genomic_DNA"/>
</dbReference>
<dbReference type="AlphaFoldDB" id="A0A5N1J5V5"/>
<evidence type="ECO:0000256" key="1">
    <source>
        <dbReference type="SAM" id="Phobius"/>
    </source>
</evidence>
<protein>
    <submittedName>
        <fullName evidence="2">Uncharacterized protein</fullName>
    </submittedName>
</protein>
<evidence type="ECO:0000313" key="3">
    <source>
        <dbReference type="Proteomes" id="UP000326344"/>
    </source>
</evidence>
<dbReference type="RefSeq" id="WP_150881592.1">
    <property type="nucleotide sequence ID" value="NZ_VTWS01000013.1"/>
</dbReference>
<feature type="transmembrane region" description="Helical" evidence="1">
    <location>
        <begin position="76"/>
        <end position="95"/>
    </location>
</feature>
<name>A0A5N1J5V5_9BACT</name>
<accession>A0A5N1J5V5</accession>
<feature type="transmembrane region" description="Helical" evidence="1">
    <location>
        <begin position="37"/>
        <end position="56"/>
    </location>
</feature>
<proteinExistence type="predicted"/>
<evidence type="ECO:0000313" key="2">
    <source>
        <dbReference type="EMBL" id="KAA9341184.1"/>
    </source>
</evidence>
<gene>
    <name evidence="2" type="ORF">F0P93_30585</name>
</gene>
<dbReference type="Proteomes" id="UP000326344">
    <property type="component" value="Unassembled WGS sequence"/>
</dbReference>
<keyword evidence="3" id="KW-1185">Reference proteome</keyword>
<comment type="caution">
    <text evidence="2">The sequence shown here is derived from an EMBL/GenBank/DDBJ whole genome shotgun (WGS) entry which is preliminary data.</text>
</comment>